<protein>
    <submittedName>
        <fullName evidence="1">Uncharacterized protein</fullName>
    </submittedName>
</protein>
<reference evidence="1 2" key="1">
    <citation type="submission" date="2022-05" db="EMBL/GenBank/DDBJ databases">
        <authorList>
            <consortium name="Genoscope - CEA"/>
            <person name="William W."/>
        </authorList>
    </citation>
    <scope>NUCLEOTIDE SEQUENCE [LARGE SCALE GENOMIC DNA]</scope>
</reference>
<organism evidence="1 2">
    <name type="scientific">Porites evermanni</name>
    <dbReference type="NCBI Taxonomy" id="104178"/>
    <lineage>
        <taxon>Eukaryota</taxon>
        <taxon>Metazoa</taxon>
        <taxon>Cnidaria</taxon>
        <taxon>Anthozoa</taxon>
        <taxon>Hexacorallia</taxon>
        <taxon>Scleractinia</taxon>
        <taxon>Fungiina</taxon>
        <taxon>Poritidae</taxon>
        <taxon>Porites</taxon>
    </lineage>
</organism>
<proteinExistence type="predicted"/>
<evidence type="ECO:0000313" key="1">
    <source>
        <dbReference type="EMBL" id="CAH3149209.1"/>
    </source>
</evidence>
<name>A0ABN8PRA3_9CNID</name>
<keyword evidence="2" id="KW-1185">Reference proteome</keyword>
<comment type="caution">
    <text evidence="1">The sequence shown here is derived from an EMBL/GenBank/DDBJ whole genome shotgun (WGS) entry which is preliminary data.</text>
</comment>
<gene>
    <name evidence="1" type="ORF">PEVE_00044836</name>
</gene>
<dbReference type="EMBL" id="CALNXI010000966">
    <property type="protein sequence ID" value="CAH3149209.1"/>
    <property type="molecule type" value="Genomic_DNA"/>
</dbReference>
<accession>A0ABN8PRA3</accession>
<sequence>MHRTCAQSVGINNISHASFHEFYNHAHNARLFTLAGICVSRHGGKHSGSMGFNSFLSRTMDDGVTAELLWNCPATPTFHKPDAIRASWLDSFLKRMGYEKLACTGNAK</sequence>
<dbReference type="Proteomes" id="UP001159427">
    <property type="component" value="Unassembled WGS sequence"/>
</dbReference>
<feature type="non-terminal residue" evidence="1">
    <location>
        <position position="108"/>
    </location>
</feature>
<evidence type="ECO:0000313" key="2">
    <source>
        <dbReference type="Proteomes" id="UP001159427"/>
    </source>
</evidence>